<name>A0A183F816_HELPZ</name>
<dbReference type="WBParaSite" id="HPBE_0000230801-mRNA-1">
    <property type="protein sequence ID" value="HPBE_0000230801-mRNA-1"/>
    <property type="gene ID" value="HPBE_0000230801"/>
</dbReference>
<evidence type="ECO:0000313" key="2">
    <source>
        <dbReference type="WBParaSite" id="HPBE_0000230801-mRNA-1"/>
    </source>
</evidence>
<keyword evidence="1" id="KW-1185">Reference proteome</keyword>
<sequence>LSKAAKHFGTPASELQTKANVILFRTAQMESPPTNDLLIQLGLFTCKKTGLFRVQTRIQNSTLPAETKQPSNITALYILFIHEKNQLAGTEHTLTQLRQSLWISKGRAVVKRVINNRCFVCKRLNAKPFRLPDYPTHPHLRVQKPNCPLEN</sequence>
<reference evidence="2" key="1">
    <citation type="submission" date="2019-09" db="UniProtKB">
        <authorList>
            <consortium name="WormBaseParasite"/>
        </authorList>
    </citation>
    <scope>IDENTIFICATION</scope>
</reference>
<protein>
    <submittedName>
        <fullName evidence="2">Integrase_H2C2 domain-containing protein</fullName>
    </submittedName>
</protein>
<organism evidence="1 2">
    <name type="scientific">Heligmosomoides polygyrus</name>
    <name type="common">Parasitic roundworm</name>
    <dbReference type="NCBI Taxonomy" id="6339"/>
    <lineage>
        <taxon>Eukaryota</taxon>
        <taxon>Metazoa</taxon>
        <taxon>Ecdysozoa</taxon>
        <taxon>Nematoda</taxon>
        <taxon>Chromadorea</taxon>
        <taxon>Rhabditida</taxon>
        <taxon>Rhabditina</taxon>
        <taxon>Rhabditomorpha</taxon>
        <taxon>Strongyloidea</taxon>
        <taxon>Heligmosomidae</taxon>
        <taxon>Heligmosomoides</taxon>
    </lineage>
</organism>
<evidence type="ECO:0000313" key="1">
    <source>
        <dbReference type="Proteomes" id="UP000050761"/>
    </source>
</evidence>
<proteinExistence type="predicted"/>
<dbReference type="AlphaFoldDB" id="A0A183F816"/>
<dbReference type="Proteomes" id="UP000050761">
    <property type="component" value="Unassembled WGS sequence"/>
</dbReference>
<dbReference type="PANTHER" id="PTHR47331">
    <property type="entry name" value="PHD-TYPE DOMAIN-CONTAINING PROTEIN"/>
    <property type="match status" value="1"/>
</dbReference>
<accession>A0A183F816</accession>